<dbReference type="EMBL" id="LT552136">
    <property type="protein sequence ID" value="SAL98520.1"/>
    <property type="molecule type" value="Genomic_DNA"/>
</dbReference>
<evidence type="ECO:0000313" key="1">
    <source>
        <dbReference type="EMBL" id="SAL98520.1"/>
    </source>
</evidence>
<reference evidence="1" key="1">
    <citation type="submission" date="2016-04" db="EMBL/GenBank/DDBJ databases">
        <authorList>
            <person name="Evans L.H."/>
            <person name="Alamgir A."/>
            <person name="Owens N."/>
            <person name="Weber N.D."/>
            <person name="Virtaneva K."/>
            <person name="Barbian K."/>
            <person name="Babar A."/>
            <person name="Rosenke K."/>
        </authorList>
    </citation>
    <scope>NUCLEOTIDE SEQUENCE [LARGE SCALE GENOMIC DNA]</scope>
    <source>
        <strain evidence="1">CBS 101.48</strain>
    </source>
</reference>
<gene>
    <name evidence="1" type="primary">ABSGL_04061.1 scaffold 4832</name>
</gene>
<dbReference type="AlphaFoldDB" id="A0A168MHG6"/>
<dbReference type="Proteomes" id="UP000078561">
    <property type="component" value="Unassembled WGS sequence"/>
</dbReference>
<feature type="non-terminal residue" evidence="1">
    <location>
        <position position="188"/>
    </location>
</feature>
<keyword evidence="2" id="KW-1185">Reference proteome</keyword>
<dbReference type="OrthoDB" id="10607438at2759"/>
<proteinExistence type="predicted"/>
<name>A0A168MHG6_ABSGL</name>
<sequence>MGPLPAISCRSLERTIGSYTKNIKATRNNAAYISNLVETTTLMNHIRSATDMKKRKMLPTGLVDLDAGVEWRGKIASCMNRSSTLVLNLDACTVQGAKKFGSFGVERDLQGDTRQNYMVKLCLNNKLFFGAIQKFLTVTAPSGENHLFVSVKIMKNLFSGVMFPYWSPVFSYYDDHVVFPMDAVTEHV</sequence>
<organism evidence="1">
    <name type="scientific">Absidia glauca</name>
    <name type="common">Pin mould</name>
    <dbReference type="NCBI Taxonomy" id="4829"/>
    <lineage>
        <taxon>Eukaryota</taxon>
        <taxon>Fungi</taxon>
        <taxon>Fungi incertae sedis</taxon>
        <taxon>Mucoromycota</taxon>
        <taxon>Mucoromycotina</taxon>
        <taxon>Mucoromycetes</taxon>
        <taxon>Mucorales</taxon>
        <taxon>Cunninghamellaceae</taxon>
        <taxon>Absidia</taxon>
    </lineage>
</organism>
<dbReference type="InParanoid" id="A0A168MHG6"/>
<protein>
    <submittedName>
        <fullName evidence="1">Uncharacterized protein</fullName>
    </submittedName>
</protein>
<evidence type="ECO:0000313" key="2">
    <source>
        <dbReference type="Proteomes" id="UP000078561"/>
    </source>
</evidence>
<accession>A0A168MHG6</accession>